<proteinExistence type="predicted"/>
<reference evidence="1" key="1">
    <citation type="submission" date="2016-06" db="EMBL/GenBank/DDBJ databases">
        <title>Draft genome of Moraxella osloensis CCUG 67237.</title>
        <authorList>
            <person name="Salva-Serra F."/>
            <person name="Engstrom-Jakobsson H."/>
            <person name="Thorell K."/>
            <person name="Gonzales-Siles L."/>
            <person name="Karlsson R."/>
            <person name="Boulund F."/>
            <person name="Engstrand L."/>
            <person name="Kristiansson E."/>
            <person name="Moore E."/>
        </authorList>
    </citation>
    <scope>NUCLEOTIDE SEQUENCE [LARGE SCALE GENOMIC DNA]</scope>
    <source>
        <strain evidence="1">CCUG 67237</strain>
    </source>
</reference>
<dbReference type="AlphaFoldDB" id="A0AA91JA22"/>
<accession>A0AA91JA22</accession>
<evidence type="ECO:0000313" key="1">
    <source>
        <dbReference type="EMBL" id="OBX64354.1"/>
    </source>
</evidence>
<sequence length="103" mass="12045">MLVMLTLNELSVINENMAQNYDVNIIEYPSENNRTRFWSLEIFNQHTLTKQALYTFAGHLRMFRSFDAVLNFIIENCNNARQITVFYNTGDSQGQILVNGYQI</sequence>
<gene>
    <name evidence="1" type="ORF">A9299_10135</name>
</gene>
<dbReference type="EMBL" id="LZMT01000017">
    <property type="protein sequence ID" value="OBX64354.1"/>
    <property type="molecule type" value="Genomic_DNA"/>
</dbReference>
<protein>
    <submittedName>
        <fullName evidence="1">Uncharacterized protein</fullName>
    </submittedName>
</protein>
<name>A0AA91JA22_FAUOS</name>
<organism evidence="1">
    <name type="scientific">Faucicola osloensis</name>
    <name type="common">Moraxella osloensis</name>
    <dbReference type="NCBI Taxonomy" id="34062"/>
    <lineage>
        <taxon>Bacteria</taxon>
        <taxon>Pseudomonadati</taxon>
        <taxon>Pseudomonadota</taxon>
        <taxon>Gammaproteobacteria</taxon>
        <taxon>Moraxellales</taxon>
        <taxon>Moraxellaceae</taxon>
        <taxon>Faucicola</taxon>
    </lineage>
</organism>
<comment type="caution">
    <text evidence="1">The sequence shown here is derived from an EMBL/GenBank/DDBJ whole genome shotgun (WGS) entry which is preliminary data.</text>
</comment>